<feature type="signal peptide" evidence="1">
    <location>
        <begin position="1"/>
        <end position="19"/>
    </location>
</feature>
<dbReference type="InterPro" id="IPR009832">
    <property type="entry name" value="DUF1397"/>
</dbReference>
<organism evidence="2 3">
    <name type="scientific">Sitophilus oryzae</name>
    <name type="common">Rice weevil</name>
    <name type="synonym">Curculio oryzae</name>
    <dbReference type="NCBI Taxonomy" id="7048"/>
    <lineage>
        <taxon>Eukaryota</taxon>
        <taxon>Metazoa</taxon>
        <taxon>Ecdysozoa</taxon>
        <taxon>Arthropoda</taxon>
        <taxon>Hexapoda</taxon>
        <taxon>Insecta</taxon>
        <taxon>Pterygota</taxon>
        <taxon>Neoptera</taxon>
        <taxon>Endopterygota</taxon>
        <taxon>Coleoptera</taxon>
        <taxon>Polyphaga</taxon>
        <taxon>Cucujiformia</taxon>
        <taxon>Curculionidae</taxon>
        <taxon>Dryophthorinae</taxon>
        <taxon>Sitophilus</taxon>
    </lineage>
</organism>
<keyword evidence="1" id="KW-0732">Signal</keyword>
<dbReference type="Proteomes" id="UP000504635">
    <property type="component" value="Unplaced"/>
</dbReference>
<dbReference type="KEGG" id="soy:115884386"/>
<dbReference type="RefSeq" id="XP_030758806.1">
    <property type="nucleotide sequence ID" value="XM_030902946.1"/>
</dbReference>
<dbReference type="Pfam" id="PF07165">
    <property type="entry name" value="DUF1397"/>
    <property type="match status" value="1"/>
</dbReference>
<dbReference type="OrthoDB" id="6760427at2759"/>
<dbReference type="GeneID" id="115884386"/>
<dbReference type="InParanoid" id="A0A6J2Y6F8"/>
<evidence type="ECO:0000256" key="1">
    <source>
        <dbReference type="SAM" id="SignalP"/>
    </source>
</evidence>
<keyword evidence="2" id="KW-1185">Reference proteome</keyword>
<evidence type="ECO:0000313" key="3">
    <source>
        <dbReference type="RefSeq" id="XP_030758806.1"/>
    </source>
</evidence>
<accession>A0A6J2Y6F8</accession>
<name>A0A6J2Y6F8_SITOR</name>
<sequence length="231" mass="26044">MKSLVWIVALLAAVHYGSCMDSREAFLEQLRSVRAQMSTEAMYKRRLMTLVESICPGYAEPVENATLKAISCFELLDEESETACSLVKNSFKTCISPIVNVFEECLPATGKQLPNFAVDAVLAVSEHICRIDGEHIIELSNKCFRNVNYRTQKCIKRNQAKVQQYLRDKKFPSVQETCELMDSNKACLDSHLASACGNSITREAFLDVFKVLKNVCNTYSQSSQNNIELLY</sequence>
<proteinExistence type="predicted"/>
<protein>
    <submittedName>
        <fullName evidence="3">Uncharacterized protein LOC115884386</fullName>
    </submittedName>
</protein>
<gene>
    <name evidence="3" type="primary">LOC115884386</name>
</gene>
<reference evidence="3" key="1">
    <citation type="submission" date="2025-08" db="UniProtKB">
        <authorList>
            <consortium name="RefSeq"/>
        </authorList>
    </citation>
    <scope>IDENTIFICATION</scope>
    <source>
        <tissue evidence="3">Gonads</tissue>
    </source>
</reference>
<evidence type="ECO:0000313" key="2">
    <source>
        <dbReference type="Proteomes" id="UP000504635"/>
    </source>
</evidence>
<dbReference type="AlphaFoldDB" id="A0A6J2Y6F8"/>
<feature type="chain" id="PRO_5026867224" evidence="1">
    <location>
        <begin position="20"/>
        <end position="231"/>
    </location>
</feature>